<comment type="similarity">
    <text evidence="2">Belongs to the autoinducer-2 exporter (AI-2E) (TC 2.A.86) family.</text>
</comment>
<keyword evidence="8" id="KW-1185">Reference proteome</keyword>
<proteinExistence type="inferred from homology"/>
<feature type="transmembrane region" description="Helical" evidence="6">
    <location>
        <begin position="12"/>
        <end position="32"/>
    </location>
</feature>
<sequence>MANWKDSTVKWMYRAILAVLVLLIVYLLVKLFPFYKPFLHLLFTLLIPFLISMFIAYLLHPVVEALYKQNLPRWLAISLIYILFFGGIGYVLYKMYPVFIKQLRELINNLPGFVDTYRSWIYGMYERTSFLPESVHDRMDVMLLNIERMGEDLIASLGTRITGMLDIIILLAVIPVLVFYMLKDYPMMKRLLWQLTPRKFRNEGKQMLAEIDESLGGYIRGQLLVCLFVGVISILLLWLIGMHFPLVLGAIMGVTNIIPYFGPIFGAIPAVIIAFTINAKMMLFVIVVVFIVQLIESNLLSPYIVGKSLHIHPVLIIFALLVGGEVAGIAGMILAVPALTIVRVIIHHVRLHRTE</sequence>
<keyword evidence="3 6" id="KW-0812">Transmembrane</keyword>
<comment type="subcellular location">
    <subcellularLocation>
        <location evidence="1">Membrane</location>
        <topology evidence="1">Multi-pass membrane protein</topology>
    </subcellularLocation>
</comment>
<protein>
    <submittedName>
        <fullName evidence="7">AI-2E family transporter</fullName>
    </submittedName>
</protein>
<keyword evidence="4 6" id="KW-1133">Transmembrane helix</keyword>
<accession>A0ABV6LJM5</accession>
<keyword evidence="5 6" id="KW-0472">Membrane</keyword>
<dbReference type="InterPro" id="IPR002549">
    <property type="entry name" value="AI-2E-like"/>
</dbReference>
<feature type="transmembrane region" description="Helical" evidence="6">
    <location>
        <begin position="316"/>
        <end position="346"/>
    </location>
</feature>
<feature type="transmembrane region" description="Helical" evidence="6">
    <location>
        <begin position="282"/>
        <end position="304"/>
    </location>
</feature>
<feature type="transmembrane region" description="Helical" evidence="6">
    <location>
        <begin position="161"/>
        <end position="182"/>
    </location>
</feature>
<organism evidence="7 8">
    <name type="scientific">Pontibacillus salicampi</name>
    <dbReference type="NCBI Taxonomy" id="1449801"/>
    <lineage>
        <taxon>Bacteria</taxon>
        <taxon>Bacillati</taxon>
        <taxon>Bacillota</taxon>
        <taxon>Bacilli</taxon>
        <taxon>Bacillales</taxon>
        <taxon>Bacillaceae</taxon>
        <taxon>Pontibacillus</taxon>
    </lineage>
</organism>
<feature type="transmembrane region" description="Helical" evidence="6">
    <location>
        <begin position="38"/>
        <end position="59"/>
    </location>
</feature>
<evidence type="ECO:0000256" key="3">
    <source>
        <dbReference type="ARBA" id="ARBA00022692"/>
    </source>
</evidence>
<comment type="caution">
    <text evidence="7">The sequence shown here is derived from an EMBL/GenBank/DDBJ whole genome shotgun (WGS) entry which is preliminary data.</text>
</comment>
<feature type="transmembrane region" description="Helical" evidence="6">
    <location>
        <begin position="71"/>
        <end position="93"/>
    </location>
</feature>
<dbReference type="PANTHER" id="PTHR21716:SF15">
    <property type="entry name" value="TRANSPORT PROTEIN YRRI-RELATED"/>
    <property type="match status" value="1"/>
</dbReference>
<dbReference type="Proteomes" id="UP001589836">
    <property type="component" value="Unassembled WGS sequence"/>
</dbReference>
<evidence type="ECO:0000256" key="5">
    <source>
        <dbReference type="ARBA" id="ARBA00023136"/>
    </source>
</evidence>
<feature type="transmembrane region" description="Helical" evidence="6">
    <location>
        <begin position="257"/>
        <end position="275"/>
    </location>
</feature>
<evidence type="ECO:0000256" key="1">
    <source>
        <dbReference type="ARBA" id="ARBA00004141"/>
    </source>
</evidence>
<reference evidence="7 8" key="1">
    <citation type="submission" date="2024-09" db="EMBL/GenBank/DDBJ databases">
        <authorList>
            <person name="Sun Q."/>
            <person name="Mori K."/>
        </authorList>
    </citation>
    <scope>NUCLEOTIDE SEQUENCE [LARGE SCALE GENOMIC DNA]</scope>
    <source>
        <strain evidence="7 8">NCAIM B.02529</strain>
    </source>
</reference>
<dbReference type="RefSeq" id="WP_377345038.1">
    <property type="nucleotide sequence ID" value="NZ_JBHLTP010000003.1"/>
</dbReference>
<dbReference type="Pfam" id="PF01594">
    <property type="entry name" value="AI-2E_transport"/>
    <property type="match status" value="1"/>
</dbReference>
<evidence type="ECO:0000256" key="2">
    <source>
        <dbReference type="ARBA" id="ARBA00009773"/>
    </source>
</evidence>
<feature type="transmembrane region" description="Helical" evidence="6">
    <location>
        <begin position="223"/>
        <end position="251"/>
    </location>
</feature>
<dbReference type="EMBL" id="JBHLTP010000003">
    <property type="protein sequence ID" value="MFC0522509.1"/>
    <property type="molecule type" value="Genomic_DNA"/>
</dbReference>
<evidence type="ECO:0000256" key="6">
    <source>
        <dbReference type="SAM" id="Phobius"/>
    </source>
</evidence>
<evidence type="ECO:0000256" key="4">
    <source>
        <dbReference type="ARBA" id="ARBA00022989"/>
    </source>
</evidence>
<name>A0ABV6LJM5_9BACI</name>
<gene>
    <name evidence="7" type="ORF">ACFFGV_02750</name>
</gene>
<dbReference type="PANTHER" id="PTHR21716">
    <property type="entry name" value="TRANSMEMBRANE PROTEIN"/>
    <property type="match status" value="1"/>
</dbReference>
<evidence type="ECO:0000313" key="8">
    <source>
        <dbReference type="Proteomes" id="UP001589836"/>
    </source>
</evidence>
<evidence type="ECO:0000313" key="7">
    <source>
        <dbReference type="EMBL" id="MFC0522509.1"/>
    </source>
</evidence>